<evidence type="ECO:0000256" key="1">
    <source>
        <dbReference type="ARBA" id="ARBA00022630"/>
    </source>
</evidence>
<organism evidence="7">
    <name type="scientific">Streptomyces sp. R35</name>
    <dbReference type="NCBI Taxonomy" id="3238630"/>
    <lineage>
        <taxon>Bacteria</taxon>
        <taxon>Bacillati</taxon>
        <taxon>Actinomycetota</taxon>
        <taxon>Actinomycetes</taxon>
        <taxon>Kitasatosporales</taxon>
        <taxon>Streptomycetaceae</taxon>
        <taxon>Streptomyces</taxon>
    </lineage>
</organism>
<dbReference type="Pfam" id="PF00296">
    <property type="entry name" value="Bac_luciferase"/>
    <property type="match status" value="1"/>
</dbReference>
<gene>
    <name evidence="7" type="ORF">AB5J50_42530</name>
</gene>
<dbReference type="PANTHER" id="PTHR42847">
    <property type="entry name" value="ALKANESULFONATE MONOOXYGENASE"/>
    <property type="match status" value="1"/>
</dbReference>
<dbReference type="EMBL" id="CP163440">
    <property type="protein sequence ID" value="XDQ68920.1"/>
    <property type="molecule type" value="Genomic_DNA"/>
</dbReference>
<keyword evidence="1" id="KW-0285">Flavoprotein</keyword>
<feature type="compositionally biased region" description="Basic residues" evidence="5">
    <location>
        <begin position="112"/>
        <end position="133"/>
    </location>
</feature>
<evidence type="ECO:0000256" key="2">
    <source>
        <dbReference type="ARBA" id="ARBA00022643"/>
    </source>
</evidence>
<evidence type="ECO:0000313" key="7">
    <source>
        <dbReference type="EMBL" id="XDQ68920.1"/>
    </source>
</evidence>
<evidence type="ECO:0000256" key="3">
    <source>
        <dbReference type="ARBA" id="ARBA00023002"/>
    </source>
</evidence>
<proteinExistence type="predicted"/>
<evidence type="ECO:0000259" key="6">
    <source>
        <dbReference type="Pfam" id="PF00296"/>
    </source>
</evidence>
<dbReference type="PANTHER" id="PTHR42847:SF4">
    <property type="entry name" value="ALKANESULFONATE MONOOXYGENASE-RELATED"/>
    <property type="match status" value="1"/>
</dbReference>
<protein>
    <submittedName>
        <fullName evidence="7">LLM class flavin-dependent oxidoreductase</fullName>
    </submittedName>
</protein>
<feature type="compositionally biased region" description="Low complexity" evidence="5">
    <location>
        <begin position="153"/>
        <end position="167"/>
    </location>
</feature>
<keyword evidence="4" id="KW-0503">Monooxygenase</keyword>
<keyword evidence="3" id="KW-0560">Oxidoreductase</keyword>
<feature type="domain" description="Luciferase-like" evidence="6">
    <location>
        <begin position="10"/>
        <end position="123"/>
    </location>
</feature>
<dbReference type="SUPFAM" id="SSF51679">
    <property type="entry name" value="Bacterial luciferase-like"/>
    <property type="match status" value="1"/>
</dbReference>
<evidence type="ECO:0000256" key="5">
    <source>
        <dbReference type="SAM" id="MobiDB-lite"/>
    </source>
</evidence>
<dbReference type="InterPro" id="IPR011251">
    <property type="entry name" value="Luciferase-like_dom"/>
</dbReference>
<dbReference type="InterPro" id="IPR050172">
    <property type="entry name" value="SsuD_RutA_monooxygenase"/>
</dbReference>
<accession>A0AB39SP11</accession>
<reference evidence="7" key="1">
    <citation type="submission" date="2024-07" db="EMBL/GenBank/DDBJ databases">
        <authorList>
            <person name="Yu S.T."/>
        </authorList>
    </citation>
    <scope>NUCLEOTIDE SEQUENCE</scope>
    <source>
        <strain evidence="7">R35</strain>
    </source>
</reference>
<dbReference type="InterPro" id="IPR036661">
    <property type="entry name" value="Luciferase-like_sf"/>
</dbReference>
<dbReference type="RefSeq" id="WP_369265666.1">
    <property type="nucleotide sequence ID" value="NZ_CP163440.1"/>
</dbReference>
<dbReference type="GO" id="GO:0008726">
    <property type="term" value="F:alkanesulfonate monooxygenase activity"/>
    <property type="evidence" value="ECO:0007669"/>
    <property type="project" value="TreeGrafter"/>
</dbReference>
<keyword evidence="2" id="KW-0288">FMN</keyword>
<dbReference type="Gene3D" id="3.20.20.30">
    <property type="entry name" value="Luciferase-like domain"/>
    <property type="match status" value="1"/>
</dbReference>
<feature type="region of interest" description="Disordered" evidence="5">
    <location>
        <begin position="107"/>
        <end position="167"/>
    </location>
</feature>
<dbReference type="AlphaFoldDB" id="A0AB39SP11"/>
<dbReference type="GO" id="GO:0046306">
    <property type="term" value="P:alkanesulfonate catabolic process"/>
    <property type="evidence" value="ECO:0007669"/>
    <property type="project" value="TreeGrafter"/>
</dbReference>
<sequence length="167" mass="18226">MLPLRWPNSSCTYESWTLLAALAAQTERLRLGLLVTSNRIRPPAVLGKIATTTHQPSGAGGIVGENPAIAEYEAYGLTLVPPAEGIARLTETVDILRRMWTQDDLERSRAAAQRRRVHRRARTRTGRALRGHRPGSAGDPRAPCRSLSRTTIPAPSVRWSPSSSASV</sequence>
<name>A0AB39SP11_9ACTN</name>
<evidence type="ECO:0000256" key="4">
    <source>
        <dbReference type="ARBA" id="ARBA00023033"/>
    </source>
</evidence>